<comment type="caution">
    <text evidence="1">The sequence shown here is derived from an EMBL/GenBank/DDBJ whole genome shotgun (WGS) entry which is preliminary data.</text>
</comment>
<proteinExistence type="predicted"/>
<evidence type="ECO:0000313" key="2">
    <source>
        <dbReference type="Proteomes" id="UP001163046"/>
    </source>
</evidence>
<keyword evidence="2" id="KW-1185">Reference proteome</keyword>
<accession>A0A9W9YVJ9</accession>
<dbReference type="AlphaFoldDB" id="A0A9W9YVJ9"/>
<organism evidence="1 2">
    <name type="scientific">Desmophyllum pertusum</name>
    <dbReference type="NCBI Taxonomy" id="174260"/>
    <lineage>
        <taxon>Eukaryota</taxon>
        <taxon>Metazoa</taxon>
        <taxon>Cnidaria</taxon>
        <taxon>Anthozoa</taxon>
        <taxon>Hexacorallia</taxon>
        <taxon>Scleractinia</taxon>
        <taxon>Caryophylliina</taxon>
        <taxon>Caryophylliidae</taxon>
        <taxon>Desmophyllum</taxon>
    </lineage>
</organism>
<dbReference type="EMBL" id="MU826870">
    <property type="protein sequence ID" value="KAJ7370261.1"/>
    <property type="molecule type" value="Genomic_DNA"/>
</dbReference>
<dbReference type="Proteomes" id="UP001163046">
    <property type="component" value="Unassembled WGS sequence"/>
</dbReference>
<evidence type="ECO:0000313" key="1">
    <source>
        <dbReference type="EMBL" id="KAJ7370261.1"/>
    </source>
</evidence>
<gene>
    <name evidence="1" type="ORF">OS493_033607</name>
</gene>
<reference evidence="1" key="1">
    <citation type="submission" date="2023-01" db="EMBL/GenBank/DDBJ databases">
        <title>Genome assembly of the deep-sea coral Lophelia pertusa.</title>
        <authorList>
            <person name="Herrera S."/>
            <person name="Cordes E."/>
        </authorList>
    </citation>
    <scope>NUCLEOTIDE SEQUENCE</scope>
    <source>
        <strain evidence="1">USNM1676648</strain>
        <tissue evidence="1">Polyp</tissue>
    </source>
</reference>
<sequence length="73" mass="8438">MNQQQLMDMTVVQDNDLPPSLRHCCQNCQHMRKLKGSKSNMMIWLKRNSLLIDGGIEVALGNDWLFVICFISE</sequence>
<dbReference type="OrthoDB" id="10003116at2759"/>
<protein>
    <submittedName>
        <fullName evidence="1">Uncharacterized protein</fullName>
    </submittedName>
</protein>
<name>A0A9W9YVJ9_9CNID</name>